<proteinExistence type="predicted"/>
<name>A0ABP8ZHP7_9FLAO</name>
<gene>
    <name evidence="1" type="ORF">GCM10023230_00870</name>
</gene>
<accession>A0ABP8ZHP7</accession>
<dbReference type="RefSeq" id="WP_264542570.1">
    <property type="nucleotide sequence ID" value="NZ_BAABIP010000005.1"/>
</dbReference>
<dbReference type="Proteomes" id="UP001500141">
    <property type="component" value="Unassembled WGS sequence"/>
</dbReference>
<reference evidence="2" key="1">
    <citation type="journal article" date="2019" name="Int. J. Syst. Evol. Microbiol.">
        <title>The Global Catalogue of Microorganisms (GCM) 10K type strain sequencing project: providing services to taxonomists for standard genome sequencing and annotation.</title>
        <authorList>
            <consortium name="The Broad Institute Genomics Platform"/>
            <consortium name="The Broad Institute Genome Sequencing Center for Infectious Disease"/>
            <person name="Wu L."/>
            <person name="Ma J."/>
        </authorList>
    </citation>
    <scope>NUCLEOTIDE SEQUENCE [LARGE SCALE GENOMIC DNA]</scope>
    <source>
        <strain evidence="2">JCM 18198</strain>
    </source>
</reference>
<protein>
    <recommendedName>
        <fullName evidence="3">DUF2750 domain-containing protein</fullName>
    </recommendedName>
</protein>
<dbReference type="InterPro" id="IPR021284">
    <property type="entry name" value="DUF2750"/>
</dbReference>
<organism evidence="1 2">
    <name type="scientific">Flavobacterium hankyongi</name>
    <dbReference type="NCBI Taxonomy" id="1176532"/>
    <lineage>
        <taxon>Bacteria</taxon>
        <taxon>Pseudomonadati</taxon>
        <taxon>Bacteroidota</taxon>
        <taxon>Flavobacteriia</taxon>
        <taxon>Flavobacteriales</taxon>
        <taxon>Flavobacteriaceae</taxon>
        <taxon>Flavobacterium</taxon>
    </lineage>
</organism>
<dbReference type="EMBL" id="BAABIP010000005">
    <property type="protein sequence ID" value="GAA4757080.1"/>
    <property type="molecule type" value="Genomic_DNA"/>
</dbReference>
<dbReference type="Pfam" id="PF11042">
    <property type="entry name" value="DUF2750"/>
    <property type="match status" value="1"/>
</dbReference>
<keyword evidence="2" id="KW-1185">Reference proteome</keyword>
<evidence type="ECO:0000313" key="2">
    <source>
        <dbReference type="Proteomes" id="UP001500141"/>
    </source>
</evidence>
<comment type="caution">
    <text evidence="1">The sequence shown here is derived from an EMBL/GenBank/DDBJ whole genome shotgun (WGS) entry which is preliminary data.</text>
</comment>
<evidence type="ECO:0000313" key="1">
    <source>
        <dbReference type="EMBL" id="GAA4757080.1"/>
    </source>
</evidence>
<evidence type="ECO:0008006" key="3">
    <source>
        <dbReference type="Google" id="ProtNLM"/>
    </source>
</evidence>
<sequence>MKDSIEIIERHKKFVEQICETELVYTLENEEGFAISYSNNYEDEDGEPIQLNCFWSNEALAKSCIKEEWSEFKIYSIPLDKFIEYWCIGIDHDGFMIGTDFDSNLYGHEADPLELILEIIEKLKTLDKKVTFENFENIDDLENQIKVALHGE</sequence>